<accession>A0AA94F2E6</accession>
<dbReference type="PANTHER" id="PTHR12843:SF5">
    <property type="entry name" value="EEF1A LYSINE METHYLTRANSFERASE 2"/>
    <property type="match status" value="1"/>
</dbReference>
<dbReference type="Pfam" id="PF13847">
    <property type="entry name" value="Methyltransf_31"/>
    <property type="match status" value="1"/>
</dbReference>
<dbReference type="InterPro" id="IPR029063">
    <property type="entry name" value="SAM-dependent_MTases_sf"/>
</dbReference>
<dbReference type="CDD" id="cd02440">
    <property type="entry name" value="AdoMet_MTases"/>
    <property type="match status" value="1"/>
</dbReference>
<dbReference type="GO" id="GO:0032259">
    <property type="term" value="P:methylation"/>
    <property type="evidence" value="ECO:0007669"/>
    <property type="project" value="UniProtKB-KW"/>
</dbReference>
<dbReference type="EMBL" id="RWGX01000004">
    <property type="protein sequence ID" value="RVU87928.1"/>
    <property type="molecule type" value="Genomic_DNA"/>
</dbReference>
<comment type="caution">
    <text evidence="2">The sequence shown here is derived from an EMBL/GenBank/DDBJ whole genome shotgun (WGS) entry which is preliminary data.</text>
</comment>
<dbReference type="GO" id="GO:0008168">
    <property type="term" value="F:methyltransferase activity"/>
    <property type="evidence" value="ECO:0007669"/>
    <property type="project" value="UniProtKB-KW"/>
</dbReference>
<gene>
    <name evidence="2" type="ORF">EJB19_06830</name>
</gene>
<organism evidence="2">
    <name type="scientific">Flavobacterium columnare</name>
    <dbReference type="NCBI Taxonomy" id="996"/>
    <lineage>
        <taxon>Bacteria</taxon>
        <taxon>Pseudomonadati</taxon>
        <taxon>Bacteroidota</taxon>
        <taxon>Flavobacteriia</taxon>
        <taxon>Flavobacteriales</taxon>
        <taxon>Flavobacteriaceae</taxon>
        <taxon>Flavobacterium</taxon>
    </lineage>
</organism>
<sequence length="210" mass="24218">MNKKAHWENVFSTKKENEVSWYEKKPETSIQSIQKLNLPKDAKIIDVGGGDSYLIDSLLDLGYTNLYLLDISDKAIERIQKRLQANSDKVHFITSDIIQFMPKEKFDVWHDRASFHFLTNPIHINIYKKIAIESIKENGTLILGTFSTSGPLKCSGLPITQYTASGLKEIFESDFQLIENRDIEHKTPFETIQNFIFCTFKKNAYAFKSI</sequence>
<feature type="domain" description="Methyltransferase" evidence="1">
    <location>
        <begin position="40"/>
        <end position="153"/>
    </location>
</feature>
<dbReference type="Gene3D" id="3.40.50.150">
    <property type="entry name" value="Vaccinia Virus protein VP39"/>
    <property type="match status" value="1"/>
</dbReference>
<dbReference type="SUPFAM" id="SSF53335">
    <property type="entry name" value="S-adenosyl-L-methionine-dependent methyltransferases"/>
    <property type="match status" value="1"/>
</dbReference>
<name>A0AA94F2E6_9FLAO</name>
<dbReference type="RefSeq" id="WP_127821961.1">
    <property type="nucleotide sequence ID" value="NZ_SRKT02000008.1"/>
</dbReference>
<keyword evidence="2" id="KW-0489">Methyltransferase</keyword>
<proteinExistence type="predicted"/>
<protein>
    <submittedName>
        <fullName evidence="2">Class I SAM-dependent methyltransferase</fullName>
    </submittedName>
</protein>
<dbReference type="AlphaFoldDB" id="A0AA94F2E6"/>
<evidence type="ECO:0000259" key="1">
    <source>
        <dbReference type="Pfam" id="PF13847"/>
    </source>
</evidence>
<evidence type="ECO:0000313" key="2">
    <source>
        <dbReference type="EMBL" id="RVU87928.1"/>
    </source>
</evidence>
<keyword evidence="2" id="KW-0808">Transferase</keyword>
<reference evidence="2" key="1">
    <citation type="submission" date="2018-12" db="EMBL/GenBank/DDBJ databases">
        <title>Draft genome sequence of Flaovobacterium columnare BGFS27 isolated from channel catfish in Alabama.</title>
        <authorList>
            <person name="Cai W."/>
            <person name="Arias C."/>
        </authorList>
    </citation>
    <scope>NUCLEOTIDE SEQUENCE [LARGE SCALE GENOMIC DNA]</scope>
    <source>
        <strain evidence="2">BGFS27</strain>
    </source>
</reference>
<dbReference type="InterPro" id="IPR025714">
    <property type="entry name" value="Methyltranfer_dom"/>
</dbReference>
<dbReference type="PANTHER" id="PTHR12843">
    <property type="entry name" value="PROTEIN-LYSINE N-METHYLTRANSFERASE METTL10"/>
    <property type="match status" value="1"/>
</dbReference>